<dbReference type="PRINTS" id="PR00081">
    <property type="entry name" value="GDHRDH"/>
</dbReference>
<dbReference type="PANTHER" id="PTHR43008">
    <property type="entry name" value="BENZIL REDUCTASE"/>
    <property type="match status" value="1"/>
</dbReference>
<dbReference type="Pfam" id="PF00106">
    <property type="entry name" value="adh_short"/>
    <property type="match status" value="1"/>
</dbReference>
<dbReference type="InterPro" id="IPR002347">
    <property type="entry name" value="SDR_fam"/>
</dbReference>
<dbReference type="Gene3D" id="3.40.50.720">
    <property type="entry name" value="NAD(P)-binding Rossmann-like Domain"/>
    <property type="match status" value="1"/>
</dbReference>
<accession>A0A0D2FS99</accession>
<reference evidence="3 4" key="1">
    <citation type="submission" date="2015-01" db="EMBL/GenBank/DDBJ databases">
        <title>The Genome Sequence of Capronia semiimmersa CBS27337.</title>
        <authorList>
            <consortium name="The Broad Institute Genomics Platform"/>
            <person name="Cuomo C."/>
            <person name="de Hoog S."/>
            <person name="Gorbushina A."/>
            <person name="Stielow B."/>
            <person name="Teixiera M."/>
            <person name="Abouelleil A."/>
            <person name="Chapman S.B."/>
            <person name="Priest M."/>
            <person name="Young S.K."/>
            <person name="Wortman J."/>
            <person name="Nusbaum C."/>
            <person name="Birren B."/>
        </authorList>
    </citation>
    <scope>NUCLEOTIDE SEQUENCE [LARGE SCALE GENOMIC DNA]</scope>
    <source>
        <strain evidence="3 4">CBS 27337</strain>
    </source>
</reference>
<dbReference type="EMBL" id="KN846957">
    <property type="protein sequence ID" value="KIW71258.1"/>
    <property type="molecule type" value="Genomic_DNA"/>
</dbReference>
<evidence type="ECO:0000256" key="1">
    <source>
        <dbReference type="ARBA" id="ARBA00006484"/>
    </source>
</evidence>
<dbReference type="STRING" id="5601.A0A0D2FS99"/>
<dbReference type="GO" id="GO:0050664">
    <property type="term" value="F:oxidoreductase activity, acting on NAD(P)H, oxygen as acceptor"/>
    <property type="evidence" value="ECO:0007669"/>
    <property type="project" value="TreeGrafter"/>
</dbReference>
<dbReference type="AlphaFoldDB" id="A0A0D2FS99"/>
<name>A0A0D2FS99_9EURO</name>
<comment type="similarity">
    <text evidence="1">Belongs to the short-chain dehydrogenases/reductases (SDR) family.</text>
</comment>
<proteinExistence type="inferred from homology"/>
<dbReference type="SUPFAM" id="SSF51735">
    <property type="entry name" value="NAD(P)-binding Rossmann-fold domains"/>
    <property type="match status" value="1"/>
</dbReference>
<keyword evidence="2" id="KW-0560">Oxidoreductase</keyword>
<keyword evidence="4" id="KW-1185">Reference proteome</keyword>
<evidence type="ECO:0000256" key="2">
    <source>
        <dbReference type="ARBA" id="ARBA00023002"/>
    </source>
</evidence>
<dbReference type="Proteomes" id="UP000054266">
    <property type="component" value="Unassembled WGS sequence"/>
</dbReference>
<dbReference type="HOGENOM" id="CLU_010194_9_0_1"/>
<protein>
    <submittedName>
        <fullName evidence="3">Uncharacterized protein</fullName>
    </submittedName>
</protein>
<dbReference type="InterPro" id="IPR036291">
    <property type="entry name" value="NAD(P)-bd_dom_sf"/>
</dbReference>
<evidence type="ECO:0000313" key="3">
    <source>
        <dbReference type="EMBL" id="KIW71258.1"/>
    </source>
</evidence>
<sequence>MSSTIVLITGANTGLGLETVKSLLRSLRPYTILLGGRDFNKATAAAEGVRKEYPETPSEVHPVQIDIEDDASIEKLKQRVENDWGRIDVLVNNAGGQFDPSFYKGSLGMREMWNKSWDVNVTGTYILTYTLVPLLLKSSDPRVLFITSGTATLTESTNLAVPVNRPPSEKGWPKDVQSFNGIGVPAYRAAKTGLNMMVREWVRVLSGDGVKCWAVSPGALATGLGMGDPEFLRKLGALEPNVGADFVRSVVEGERDADVGLAVRKAGVQPW</sequence>
<evidence type="ECO:0000313" key="4">
    <source>
        <dbReference type="Proteomes" id="UP000054266"/>
    </source>
</evidence>
<organism evidence="3 4">
    <name type="scientific">Phialophora macrospora</name>
    <dbReference type="NCBI Taxonomy" id="1851006"/>
    <lineage>
        <taxon>Eukaryota</taxon>
        <taxon>Fungi</taxon>
        <taxon>Dikarya</taxon>
        <taxon>Ascomycota</taxon>
        <taxon>Pezizomycotina</taxon>
        <taxon>Eurotiomycetes</taxon>
        <taxon>Chaetothyriomycetidae</taxon>
        <taxon>Chaetothyriales</taxon>
        <taxon>Herpotrichiellaceae</taxon>
        <taxon>Phialophora</taxon>
    </lineage>
</organism>
<gene>
    <name evidence="3" type="ORF">PV04_03443</name>
</gene>
<dbReference type="GO" id="GO:0016616">
    <property type="term" value="F:oxidoreductase activity, acting on the CH-OH group of donors, NAD or NADP as acceptor"/>
    <property type="evidence" value="ECO:0007669"/>
    <property type="project" value="UniProtKB-ARBA"/>
</dbReference>
<dbReference type="PANTHER" id="PTHR43008:SF8">
    <property type="entry name" value="BENZIL REDUCTASE ((S)-BENZOIN FORMING) IRC24"/>
    <property type="match status" value="1"/>
</dbReference>